<dbReference type="EMBL" id="CP126217">
    <property type="protein sequence ID" value="WIA18765.1"/>
    <property type="molecule type" value="Genomic_DNA"/>
</dbReference>
<reference evidence="1 2" key="1">
    <citation type="submission" date="2023-05" db="EMBL/GenBank/DDBJ databases">
        <title>A 100% complete, gapless, phased diploid assembly of the Scenedesmus obliquus UTEX 3031 genome.</title>
        <authorList>
            <person name="Biondi T.C."/>
            <person name="Hanschen E.R."/>
            <person name="Kwon T."/>
            <person name="Eng W."/>
            <person name="Kruse C.P.S."/>
            <person name="Koehler S.I."/>
            <person name="Kunde Y."/>
            <person name="Gleasner C.D."/>
            <person name="You Mak K.T."/>
            <person name="Polle J."/>
            <person name="Hovde B.T."/>
            <person name="Starkenburg S.R."/>
        </authorList>
    </citation>
    <scope>NUCLEOTIDE SEQUENCE [LARGE SCALE GENOMIC DNA]</scope>
    <source>
        <strain evidence="1 2">DOE0152z</strain>
    </source>
</reference>
<name>A0ABY8UBU0_TETOB</name>
<keyword evidence="2" id="KW-1185">Reference proteome</keyword>
<dbReference type="Proteomes" id="UP001244341">
    <property type="component" value="Chromosome 10b"/>
</dbReference>
<proteinExistence type="predicted"/>
<accession>A0ABY8UBU0</accession>
<organism evidence="1 2">
    <name type="scientific">Tetradesmus obliquus</name>
    <name type="common">Green alga</name>
    <name type="synonym">Acutodesmus obliquus</name>
    <dbReference type="NCBI Taxonomy" id="3088"/>
    <lineage>
        <taxon>Eukaryota</taxon>
        <taxon>Viridiplantae</taxon>
        <taxon>Chlorophyta</taxon>
        <taxon>core chlorophytes</taxon>
        <taxon>Chlorophyceae</taxon>
        <taxon>CS clade</taxon>
        <taxon>Sphaeropleales</taxon>
        <taxon>Scenedesmaceae</taxon>
        <taxon>Tetradesmus</taxon>
    </lineage>
</organism>
<protein>
    <submittedName>
        <fullName evidence="1">Uncharacterized protein</fullName>
    </submittedName>
</protein>
<sequence length="123" mass="13819">MTLGTRSELRHLKDYSLTEVAITAANATVCLALSRFPTPIRSSLDHQFAMDACDEPLPRTMSKTLRMDIARMASLEKEAHPATETHALSPTEHDAIQGLMDQQHKKLMYSNSLRKRSLDLPDQ</sequence>
<gene>
    <name evidence="1" type="ORF">OEZ85_003450</name>
</gene>
<evidence type="ECO:0000313" key="2">
    <source>
        <dbReference type="Proteomes" id="UP001244341"/>
    </source>
</evidence>
<evidence type="ECO:0000313" key="1">
    <source>
        <dbReference type="EMBL" id="WIA18765.1"/>
    </source>
</evidence>